<feature type="region of interest" description="Disordered" evidence="1">
    <location>
        <begin position="1"/>
        <end position="97"/>
    </location>
</feature>
<dbReference type="EMBL" id="JAKFHA010000012">
    <property type="protein sequence ID" value="MCF2529765.1"/>
    <property type="molecule type" value="Genomic_DNA"/>
</dbReference>
<evidence type="ECO:0000313" key="3">
    <source>
        <dbReference type="Proteomes" id="UP001165378"/>
    </source>
</evidence>
<dbReference type="Proteomes" id="UP001165378">
    <property type="component" value="Unassembled WGS sequence"/>
</dbReference>
<sequence>MTRSPPRYTVPAAITATHNAPATTSEPRRRADVAVSPMTRIATAPSTAASDRVANAPSTSSPASRCISPRRRSLGAASAPRHAAPTACAASAPLAFP</sequence>
<proteinExistence type="predicted"/>
<evidence type="ECO:0000256" key="1">
    <source>
        <dbReference type="SAM" id="MobiDB-lite"/>
    </source>
</evidence>
<keyword evidence="3" id="KW-1185">Reference proteome</keyword>
<dbReference type="AlphaFoldDB" id="A0AA41Q1D5"/>
<name>A0AA41Q1D5_9ACTN</name>
<accession>A0AA41Q1D5</accession>
<gene>
    <name evidence="2" type="ORF">LZ495_21440</name>
</gene>
<feature type="compositionally biased region" description="Polar residues" evidence="1">
    <location>
        <begin position="16"/>
        <end position="25"/>
    </location>
</feature>
<feature type="compositionally biased region" description="Low complexity" evidence="1">
    <location>
        <begin position="76"/>
        <end position="97"/>
    </location>
</feature>
<organism evidence="2 3">
    <name type="scientific">Yinghuangia soli</name>
    <dbReference type="NCBI Taxonomy" id="2908204"/>
    <lineage>
        <taxon>Bacteria</taxon>
        <taxon>Bacillati</taxon>
        <taxon>Actinomycetota</taxon>
        <taxon>Actinomycetes</taxon>
        <taxon>Kitasatosporales</taxon>
        <taxon>Streptomycetaceae</taxon>
        <taxon>Yinghuangia</taxon>
    </lineage>
</organism>
<evidence type="ECO:0000313" key="2">
    <source>
        <dbReference type="EMBL" id="MCF2529765.1"/>
    </source>
</evidence>
<reference evidence="2" key="1">
    <citation type="submission" date="2022-01" db="EMBL/GenBank/DDBJ databases">
        <title>Genome-Based Taxonomic Classification of the Phylum Actinobacteria.</title>
        <authorList>
            <person name="Gao Y."/>
        </authorList>
    </citation>
    <scope>NUCLEOTIDE SEQUENCE</scope>
    <source>
        <strain evidence="2">KLBMP 8922</strain>
    </source>
</reference>
<comment type="caution">
    <text evidence="2">The sequence shown here is derived from an EMBL/GenBank/DDBJ whole genome shotgun (WGS) entry which is preliminary data.</text>
</comment>
<protein>
    <submittedName>
        <fullName evidence="2">Uncharacterized protein</fullName>
    </submittedName>
</protein>